<dbReference type="AlphaFoldDB" id="A0A2T1E0L5"/>
<dbReference type="GO" id="GO:0080120">
    <property type="term" value="P:CAAX-box protein maturation"/>
    <property type="evidence" value="ECO:0007669"/>
    <property type="project" value="UniProtKB-ARBA"/>
</dbReference>
<feature type="transmembrane region" description="Helical" evidence="1">
    <location>
        <begin position="154"/>
        <end position="172"/>
    </location>
</feature>
<keyword evidence="3" id="KW-0378">Hydrolase</keyword>
<evidence type="ECO:0000259" key="2">
    <source>
        <dbReference type="Pfam" id="PF02517"/>
    </source>
</evidence>
<dbReference type="GO" id="GO:0006508">
    <property type="term" value="P:proteolysis"/>
    <property type="evidence" value="ECO:0007669"/>
    <property type="project" value="UniProtKB-KW"/>
</dbReference>
<organism evidence="3 4">
    <name type="scientific">Stenomitos frigidus ULC18</name>
    <dbReference type="NCBI Taxonomy" id="2107698"/>
    <lineage>
        <taxon>Bacteria</taxon>
        <taxon>Bacillati</taxon>
        <taxon>Cyanobacteriota</taxon>
        <taxon>Cyanophyceae</taxon>
        <taxon>Leptolyngbyales</taxon>
        <taxon>Leptolyngbyaceae</taxon>
        <taxon>Stenomitos</taxon>
    </lineage>
</organism>
<feature type="transmembrane region" description="Helical" evidence="1">
    <location>
        <begin position="81"/>
        <end position="102"/>
    </location>
</feature>
<comment type="caution">
    <text evidence="3">The sequence shown here is derived from an EMBL/GenBank/DDBJ whole genome shotgun (WGS) entry which is preliminary data.</text>
</comment>
<dbReference type="InterPro" id="IPR042150">
    <property type="entry name" value="MmRce1-like"/>
</dbReference>
<reference evidence="4" key="1">
    <citation type="submission" date="2018-02" db="EMBL/GenBank/DDBJ databases">
        <authorList>
            <person name="Moore K."/>
            <person name="Momper L."/>
        </authorList>
    </citation>
    <scope>NUCLEOTIDE SEQUENCE [LARGE SCALE GENOMIC DNA]</scope>
    <source>
        <strain evidence="4">ULC18</strain>
    </source>
</reference>
<keyword evidence="1" id="KW-1133">Transmembrane helix</keyword>
<reference evidence="3 4" key="2">
    <citation type="submission" date="2018-03" db="EMBL/GenBank/DDBJ databases">
        <title>The ancient ancestry and fast evolution of plastids.</title>
        <authorList>
            <person name="Moore K.R."/>
            <person name="Magnabosco C."/>
            <person name="Momper L."/>
            <person name="Gold D.A."/>
            <person name="Bosak T."/>
            <person name="Fournier G.P."/>
        </authorList>
    </citation>
    <scope>NUCLEOTIDE SEQUENCE [LARGE SCALE GENOMIC DNA]</scope>
    <source>
        <strain evidence="3 4">ULC18</strain>
    </source>
</reference>
<gene>
    <name evidence="3" type="ORF">C7B82_20370</name>
</gene>
<dbReference type="PANTHER" id="PTHR35797:SF1">
    <property type="entry name" value="PROTEASE"/>
    <property type="match status" value="1"/>
</dbReference>
<dbReference type="OrthoDB" id="3693644at2"/>
<evidence type="ECO:0000256" key="1">
    <source>
        <dbReference type="SAM" id="Phobius"/>
    </source>
</evidence>
<evidence type="ECO:0000313" key="3">
    <source>
        <dbReference type="EMBL" id="PSB26272.1"/>
    </source>
</evidence>
<keyword evidence="1" id="KW-0472">Membrane</keyword>
<feature type="transmembrane region" description="Helical" evidence="1">
    <location>
        <begin position="114"/>
        <end position="133"/>
    </location>
</feature>
<proteinExistence type="predicted"/>
<dbReference type="InterPro" id="IPR003675">
    <property type="entry name" value="Rce1/LyrA-like_dom"/>
</dbReference>
<keyword evidence="3" id="KW-0645">Protease</keyword>
<feature type="transmembrane region" description="Helical" evidence="1">
    <location>
        <begin position="184"/>
        <end position="201"/>
    </location>
</feature>
<dbReference type="EMBL" id="PVWK01000110">
    <property type="protein sequence ID" value="PSB26272.1"/>
    <property type="molecule type" value="Genomic_DNA"/>
</dbReference>
<name>A0A2T1E0L5_9CYAN</name>
<keyword evidence="1" id="KW-0812">Transmembrane</keyword>
<dbReference type="GO" id="GO:0004175">
    <property type="term" value="F:endopeptidase activity"/>
    <property type="evidence" value="ECO:0007669"/>
    <property type="project" value="UniProtKB-ARBA"/>
</dbReference>
<dbReference type="RefSeq" id="WP_106258119.1">
    <property type="nucleotide sequence ID" value="NZ_CAWNSW010000044.1"/>
</dbReference>
<feature type="transmembrane region" description="Helical" evidence="1">
    <location>
        <begin position="231"/>
        <end position="251"/>
    </location>
</feature>
<feature type="transmembrane region" description="Helical" evidence="1">
    <location>
        <begin position="208"/>
        <end position="225"/>
    </location>
</feature>
<feature type="transmembrane region" description="Helical" evidence="1">
    <location>
        <begin position="38"/>
        <end position="60"/>
    </location>
</feature>
<dbReference type="PANTHER" id="PTHR35797">
    <property type="entry name" value="PROTEASE-RELATED"/>
    <property type="match status" value="1"/>
</dbReference>
<keyword evidence="4" id="KW-1185">Reference proteome</keyword>
<feature type="transmembrane region" description="Helical" evidence="1">
    <location>
        <begin position="7"/>
        <end position="26"/>
    </location>
</feature>
<feature type="domain" description="CAAX prenyl protease 2/Lysostaphin resistance protein A-like" evidence="2">
    <location>
        <begin position="120"/>
        <end position="220"/>
    </location>
</feature>
<sequence>MKKYPVVWFYILAFGISWIGLIPVVLGSRGIAPFDHPYFQLLGILFSIGPTLAAVIMSQVMQGKTGVQNLLKGLLKWRVGLVWYLVAVLGPIVIFMAGQVLTKLMGLTVELAEIPSNPLLFMIALSVMILSNTGEEIGWRGFALPHLQKRYDALSANLIVGLLWSLWHLPLVFMTNNAMAQSPLLWLISIVASAFIYTWLYNSTQGSILLVALLHVSENLFGAFITGVSPMAYALLNCVVSIVLIAVLGKVNLSRRERVRADQNEVQQKCMKSSV</sequence>
<dbReference type="Proteomes" id="UP000239576">
    <property type="component" value="Unassembled WGS sequence"/>
</dbReference>
<keyword evidence="3" id="KW-0482">Metalloprotease</keyword>
<evidence type="ECO:0000313" key="4">
    <source>
        <dbReference type="Proteomes" id="UP000239576"/>
    </source>
</evidence>
<dbReference type="Pfam" id="PF02517">
    <property type="entry name" value="Rce1-like"/>
    <property type="match status" value="1"/>
</dbReference>
<accession>A0A2T1E0L5</accession>
<protein>
    <submittedName>
        <fullName evidence="3">CPBP family intramembrane metalloprotease</fullName>
    </submittedName>
</protein>
<dbReference type="GO" id="GO:0008237">
    <property type="term" value="F:metallopeptidase activity"/>
    <property type="evidence" value="ECO:0007669"/>
    <property type="project" value="UniProtKB-KW"/>
</dbReference>